<dbReference type="EMBL" id="KV449190">
    <property type="protein sequence ID" value="OAX31911.1"/>
    <property type="molecule type" value="Genomic_DNA"/>
</dbReference>
<evidence type="ECO:0000256" key="1">
    <source>
        <dbReference type="SAM" id="MobiDB-lite"/>
    </source>
</evidence>
<feature type="compositionally biased region" description="Basic and acidic residues" evidence="1">
    <location>
        <begin position="297"/>
        <end position="314"/>
    </location>
</feature>
<organism evidence="2 3">
    <name type="scientific">Rhizopogon vinicolor AM-OR11-026</name>
    <dbReference type="NCBI Taxonomy" id="1314800"/>
    <lineage>
        <taxon>Eukaryota</taxon>
        <taxon>Fungi</taxon>
        <taxon>Dikarya</taxon>
        <taxon>Basidiomycota</taxon>
        <taxon>Agaricomycotina</taxon>
        <taxon>Agaricomycetes</taxon>
        <taxon>Agaricomycetidae</taxon>
        <taxon>Boletales</taxon>
        <taxon>Suillineae</taxon>
        <taxon>Rhizopogonaceae</taxon>
        <taxon>Rhizopogon</taxon>
    </lineage>
</organism>
<feature type="compositionally biased region" description="Basic and acidic residues" evidence="1">
    <location>
        <begin position="328"/>
        <end position="339"/>
    </location>
</feature>
<gene>
    <name evidence="2" type="ORF">K503DRAFT_34340</name>
</gene>
<accession>A0A1B7MH30</accession>
<dbReference type="OrthoDB" id="2645925at2759"/>
<evidence type="ECO:0000313" key="3">
    <source>
        <dbReference type="Proteomes" id="UP000092154"/>
    </source>
</evidence>
<feature type="region of interest" description="Disordered" evidence="1">
    <location>
        <begin position="1"/>
        <end position="23"/>
    </location>
</feature>
<reference evidence="2 3" key="1">
    <citation type="submission" date="2016-06" db="EMBL/GenBank/DDBJ databases">
        <title>Comparative genomics of the ectomycorrhizal sister species Rhizopogon vinicolor and Rhizopogon vesiculosus (Basidiomycota: Boletales) reveals a divergence of the mating type B locus.</title>
        <authorList>
            <consortium name="DOE Joint Genome Institute"/>
            <person name="Mujic A.B."/>
            <person name="Kuo A."/>
            <person name="Tritt A."/>
            <person name="Lipzen A."/>
            <person name="Chen C."/>
            <person name="Johnson J."/>
            <person name="Sharma A."/>
            <person name="Barry K."/>
            <person name="Grigoriev I.V."/>
            <person name="Spatafora J.W."/>
        </authorList>
    </citation>
    <scope>NUCLEOTIDE SEQUENCE [LARGE SCALE GENOMIC DNA]</scope>
    <source>
        <strain evidence="2 3">AM-OR11-026</strain>
    </source>
</reference>
<dbReference type="Proteomes" id="UP000092154">
    <property type="component" value="Unassembled WGS sequence"/>
</dbReference>
<sequence>MANAAIVTGPNTPPPAGSSSRFPLGIKSTPNAAGTAAVSEYIGTLGVDVPGLRPFITRDIHDHTKCGPDTMLQELLYRCRDSSRPIPDKSTLLETCLTAVLPICNDTVDIKQHLTAFVNGCTVENESHAHFARAANTALLRMNSLEVSGLPSSRDDNPSDILFHRNDPMPITQYHQGAESNRKPDVVVVSCKSARIAENGGMRSTKDMIYTEKACNAPDANFKWEDVLSTVEFKRRKNHNMKLPPTTDCEVKEFDPPTQPYMDLRKEIKEMNEMQNRSEPPSLTRAPAAASTSKTSNESRRQSERLMEKKRNSEHLTSNEPNSKRSKSNNEKNDAVKEKKEPIKLPAIVQNEMYVAEMFASHVARQHVISHVVNGKSMGYCRHVVEFDRFVQTTSFTYGILIGKAPFNVLASTSFRTFHAFSFCCLSCSECNMCNGA</sequence>
<protein>
    <submittedName>
        <fullName evidence="2">Uncharacterized protein</fullName>
    </submittedName>
</protein>
<keyword evidence="3" id="KW-1185">Reference proteome</keyword>
<dbReference type="InParanoid" id="A0A1B7MH30"/>
<evidence type="ECO:0000313" key="2">
    <source>
        <dbReference type="EMBL" id="OAX31911.1"/>
    </source>
</evidence>
<dbReference type="AlphaFoldDB" id="A0A1B7MH30"/>
<proteinExistence type="predicted"/>
<name>A0A1B7MH30_9AGAM</name>
<feature type="region of interest" description="Disordered" evidence="1">
    <location>
        <begin position="273"/>
        <end position="339"/>
    </location>
</feature>